<feature type="domain" description="Ubiquitin fusion degradation protein UFD1 N-terminal subdomain 1" evidence="3">
    <location>
        <begin position="1"/>
        <end position="95"/>
    </location>
</feature>
<evidence type="ECO:0000256" key="2">
    <source>
        <dbReference type="ARBA" id="ARBA00022786"/>
    </source>
</evidence>
<evidence type="ECO:0000259" key="3">
    <source>
        <dbReference type="Pfam" id="PF03152"/>
    </source>
</evidence>
<dbReference type="EMBL" id="BLQM01000231">
    <property type="protein sequence ID" value="GMH77276.1"/>
    <property type="molecule type" value="Genomic_DNA"/>
</dbReference>
<dbReference type="GO" id="GO:0036503">
    <property type="term" value="P:ERAD pathway"/>
    <property type="evidence" value="ECO:0007669"/>
    <property type="project" value="TreeGrafter"/>
</dbReference>
<dbReference type="PANTHER" id="PTHR12555">
    <property type="entry name" value="UBIQUITIN FUSION DEGRADATON PROTEIN 1"/>
    <property type="match status" value="1"/>
</dbReference>
<feature type="non-terminal residue" evidence="5">
    <location>
        <position position="177"/>
    </location>
</feature>
<dbReference type="InterPro" id="IPR055418">
    <property type="entry name" value="UFD1_N2"/>
</dbReference>
<dbReference type="GO" id="GO:0034098">
    <property type="term" value="C:VCP-NPL4-UFD1 AAA ATPase complex"/>
    <property type="evidence" value="ECO:0007669"/>
    <property type="project" value="TreeGrafter"/>
</dbReference>
<name>A0A9W7ATC2_9STRA</name>
<gene>
    <name evidence="5" type="ORF">TL16_g07355</name>
</gene>
<dbReference type="Gene3D" id="3.10.330.10">
    <property type="match status" value="1"/>
</dbReference>
<comment type="similarity">
    <text evidence="1">Belongs to the UFD1 family.</text>
</comment>
<keyword evidence="2" id="KW-0833">Ubl conjugation pathway</keyword>
<sequence length="177" mass="19805">FEEQYHCYSVAYAGKDHLEAGDKILLPPSALDTLSRMMVEYPMLFRLESESGMSTHSGVLEFSAPEGSVYLPHWVMQNLLVPEGGILTVKNVSLPKAKLIKLKPQHVDWLEISNPRAVLEHALRSFSCVTKGDTICIPYNGRNYHLELKDVQPQDAACIIETDCNVDFEAPVGYVEP</sequence>
<dbReference type="AlphaFoldDB" id="A0A9W7ATC2"/>
<evidence type="ECO:0000313" key="5">
    <source>
        <dbReference type="EMBL" id="GMH77276.1"/>
    </source>
</evidence>
<dbReference type="InterPro" id="IPR042299">
    <property type="entry name" value="Ufd1-like_Nn"/>
</dbReference>
<dbReference type="GO" id="GO:0031593">
    <property type="term" value="F:polyubiquitin modification-dependent protein binding"/>
    <property type="evidence" value="ECO:0007669"/>
    <property type="project" value="TreeGrafter"/>
</dbReference>
<accession>A0A9W7ATC2</accession>
<dbReference type="Proteomes" id="UP001162640">
    <property type="component" value="Unassembled WGS sequence"/>
</dbReference>
<proteinExistence type="inferred from homology"/>
<feature type="domain" description="Ubiquitin fusion degradation protein UFD1 N-terminal subdomain 2" evidence="4">
    <location>
        <begin position="96"/>
        <end position="171"/>
    </location>
</feature>
<evidence type="ECO:0008006" key="7">
    <source>
        <dbReference type="Google" id="ProtNLM"/>
    </source>
</evidence>
<dbReference type="Pfam" id="PF03152">
    <property type="entry name" value="UFD1_N1"/>
    <property type="match status" value="1"/>
</dbReference>
<evidence type="ECO:0000313" key="6">
    <source>
        <dbReference type="Proteomes" id="UP001162640"/>
    </source>
</evidence>
<comment type="caution">
    <text evidence="5">The sequence shown here is derived from an EMBL/GenBank/DDBJ whole genome shotgun (WGS) entry which is preliminary data.</text>
</comment>
<dbReference type="PANTHER" id="PTHR12555:SF13">
    <property type="entry name" value="UBIQUITIN RECOGNITION FACTOR IN ER-ASSOCIATED DEGRADATION PROTEIN 1"/>
    <property type="match status" value="1"/>
</dbReference>
<dbReference type="InterPro" id="IPR055417">
    <property type="entry name" value="UFD1_N1"/>
</dbReference>
<protein>
    <recommendedName>
        <fullName evidence="7">Ubiquitin fusion degradation protein 1</fullName>
    </recommendedName>
</protein>
<dbReference type="InterPro" id="IPR004854">
    <property type="entry name" value="Ufd1-like"/>
</dbReference>
<dbReference type="GO" id="GO:0006511">
    <property type="term" value="P:ubiquitin-dependent protein catabolic process"/>
    <property type="evidence" value="ECO:0007669"/>
    <property type="project" value="InterPro"/>
</dbReference>
<reference evidence="6" key="1">
    <citation type="journal article" date="2023" name="Commun. Biol.">
        <title>Genome analysis of Parmales, the sister group of diatoms, reveals the evolutionary specialization of diatoms from phago-mixotrophs to photoautotrophs.</title>
        <authorList>
            <person name="Ban H."/>
            <person name="Sato S."/>
            <person name="Yoshikawa S."/>
            <person name="Yamada K."/>
            <person name="Nakamura Y."/>
            <person name="Ichinomiya M."/>
            <person name="Sato N."/>
            <person name="Blanc-Mathieu R."/>
            <person name="Endo H."/>
            <person name="Kuwata A."/>
            <person name="Ogata H."/>
        </authorList>
    </citation>
    <scope>NUCLEOTIDE SEQUENCE [LARGE SCALE GENOMIC DNA]</scope>
</reference>
<organism evidence="5 6">
    <name type="scientific">Triparma laevis f. inornata</name>
    <dbReference type="NCBI Taxonomy" id="1714386"/>
    <lineage>
        <taxon>Eukaryota</taxon>
        <taxon>Sar</taxon>
        <taxon>Stramenopiles</taxon>
        <taxon>Ochrophyta</taxon>
        <taxon>Bolidophyceae</taxon>
        <taxon>Parmales</taxon>
        <taxon>Triparmaceae</taxon>
        <taxon>Triparma</taxon>
    </lineage>
</organism>
<evidence type="ECO:0000259" key="4">
    <source>
        <dbReference type="Pfam" id="PF24842"/>
    </source>
</evidence>
<evidence type="ECO:0000256" key="1">
    <source>
        <dbReference type="ARBA" id="ARBA00006043"/>
    </source>
</evidence>
<feature type="non-terminal residue" evidence="5">
    <location>
        <position position="1"/>
    </location>
</feature>
<dbReference type="Pfam" id="PF24842">
    <property type="entry name" value="UFD1_N2"/>
    <property type="match status" value="1"/>
</dbReference>
<dbReference type="Gene3D" id="2.40.40.50">
    <property type="entry name" value="Ubiquitin fusion degradation protein UFD1, N-terminal domain"/>
    <property type="match status" value="1"/>
</dbReference>